<accession>A0A177A6F6</accession>
<dbReference type="PANTHER" id="PTHR43301">
    <property type="entry name" value="ARABINAN ENDO-1,5-ALPHA-L-ARABINOSIDASE"/>
    <property type="match status" value="1"/>
</dbReference>
<proteinExistence type="predicted"/>
<dbReference type="VEuPathDB" id="FungiDB:GMDG_08369"/>
<dbReference type="GeneID" id="36290083"/>
<dbReference type="OrthoDB" id="195678at2759"/>
<comment type="function">
    <text evidence="2">Endo-1,5-alpha-L-arabinanase involved in degradation of pectin. Its preferred substrate is linear 1,5-alpha-L-arabinan.</text>
</comment>
<keyword evidence="1" id="KW-0624">Polysaccharide degradation</keyword>
<organism evidence="4">
    <name type="scientific">Pseudogymnoascus destructans</name>
    <dbReference type="NCBI Taxonomy" id="655981"/>
    <lineage>
        <taxon>Eukaryota</taxon>
        <taxon>Fungi</taxon>
        <taxon>Dikarya</taxon>
        <taxon>Ascomycota</taxon>
        <taxon>Pezizomycotina</taxon>
        <taxon>Leotiomycetes</taxon>
        <taxon>Thelebolales</taxon>
        <taxon>Thelebolaceae</taxon>
        <taxon>Pseudogymnoascus</taxon>
    </lineage>
</organism>
<name>A0A177A6F6_9PEZI</name>
<dbReference type="EMBL" id="KV441402">
    <property type="protein sequence ID" value="OAF56871.1"/>
    <property type="molecule type" value="Genomic_DNA"/>
</dbReference>
<evidence type="ECO:0000256" key="2">
    <source>
        <dbReference type="ARBA" id="ARBA00025221"/>
    </source>
</evidence>
<evidence type="ECO:0000256" key="1">
    <source>
        <dbReference type="ARBA" id="ARBA00022651"/>
    </source>
</evidence>
<feature type="region of interest" description="Disordered" evidence="3">
    <location>
        <begin position="1"/>
        <end position="20"/>
    </location>
</feature>
<dbReference type="PANTHER" id="PTHR43301:SF7">
    <property type="entry name" value="ARABINAN ENDO-1,5-ALPHA-L-ARABINOSIDASE C"/>
    <property type="match status" value="1"/>
</dbReference>
<keyword evidence="1" id="KW-0119">Carbohydrate metabolism</keyword>
<dbReference type="SUPFAM" id="SSF75005">
    <property type="entry name" value="Arabinanase/levansucrase/invertase"/>
    <property type="match status" value="1"/>
</dbReference>
<reference evidence="4" key="1">
    <citation type="submission" date="2016-03" db="EMBL/GenBank/DDBJ databases">
        <title>Updated assembly of Pseudogymnoascus destructans, the fungus causing white-nose syndrome of bats.</title>
        <authorList>
            <person name="Palmer J.M."/>
            <person name="Drees K.P."/>
            <person name="Foster J.T."/>
            <person name="Lindner D.L."/>
        </authorList>
    </citation>
    <scope>NUCLEOTIDE SEQUENCE [LARGE SCALE GENOMIC DNA]</scope>
    <source>
        <strain evidence="4">20631-21</strain>
    </source>
</reference>
<dbReference type="eggNOG" id="ENOG502QTQG">
    <property type="taxonomic scope" value="Eukaryota"/>
</dbReference>
<evidence type="ECO:0008006" key="5">
    <source>
        <dbReference type="Google" id="ProtNLM"/>
    </source>
</evidence>
<dbReference type="InterPro" id="IPR050727">
    <property type="entry name" value="GH43_arabinanases"/>
</dbReference>
<keyword evidence="1" id="KW-0858">Xylan degradation</keyword>
<gene>
    <name evidence="4" type="ORF">VC83_07033</name>
</gene>
<dbReference type="Gene3D" id="2.115.10.20">
    <property type="entry name" value="Glycosyl hydrolase domain, family 43"/>
    <property type="match status" value="1"/>
</dbReference>
<evidence type="ECO:0000256" key="3">
    <source>
        <dbReference type="SAM" id="MobiDB-lite"/>
    </source>
</evidence>
<dbReference type="Proteomes" id="UP000077154">
    <property type="component" value="Unassembled WGS sequence"/>
</dbReference>
<evidence type="ECO:0000313" key="4">
    <source>
        <dbReference type="EMBL" id="OAF56871.1"/>
    </source>
</evidence>
<dbReference type="RefSeq" id="XP_024322162.1">
    <property type="nucleotide sequence ID" value="XM_024470613.1"/>
</dbReference>
<dbReference type="AlphaFoldDB" id="A0A177A6F6"/>
<protein>
    <recommendedName>
        <fullName evidence="5">Arabinan endo-1,5-alpha-L-arabinosidase</fullName>
    </recommendedName>
</protein>
<dbReference type="GO" id="GO:0045493">
    <property type="term" value="P:xylan catabolic process"/>
    <property type="evidence" value="ECO:0007669"/>
    <property type="project" value="UniProtKB-KW"/>
</dbReference>
<dbReference type="InterPro" id="IPR023296">
    <property type="entry name" value="Glyco_hydro_beta-prop_sf"/>
</dbReference>
<sequence>MVCRSSSATGGFVDKNGSDCKNGGSSVLLESHGTVYGPGGQGVFTDSSLGLVLYYHYANTNVGLGDGAYLFGWNKVNWSNGWPSV</sequence>